<proteinExistence type="predicted"/>
<accession>A0A6N2RS81</accession>
<feature type="compositionally biased region" description="Low complexity" evidence="1">
    <location>
        <begin position="164"/>
        <end position="182"/>
    </location>
</feature>
<organism evidence="2">
    <name type="scientific">Schaalia odontolytica</name>
    <dbReference type="NCBI Taxonomy" id="1660"/>
    <lineage>
        <taxon>Bacteria</taxon>
        <taxon>Bacillati</taxon>
        <taxon>Actinomycetota</taxon>
        <taxon>Actinomycetes</taxon>
        <taxon>Actinomycetales</taxon>
        <taxon>Actinomycetaceae</taxon>
        <taxon>Schaalia</taxon>
    </lineage>
</organism>
<gene>
    <name evidence="2" type="ORF">AOLFYP35_00445</name>
</gene>
<dbReference type="Pfam" id="PF10722">
    <property type="entry name" value="YbjN"/>
    <property type="match status" value="1"/>
</dbReference>
<dbReference type="AlphaFoldDB" id="A0A6N2RS81"/>
<reference evidence="2" key="1">
    <citation type="submission" date="2019-11" db="EMBL/GenBank/DDBJ databases">
        <authorList>
            <person name="Feng L."/>
        </authorList>
    </citation>
    <scope>NUCLEOTIDE SEQUENCE</scope>
    <source>
        <strain evidence="2">AodontolyticusLFYP35</strain>
    </source>
</reference>
<evidence type="ECO:0000313" key="2">
    <source>
        <dbReference type="EMBL" id="VYS82390.1"/>
    </source>
</evidence>
<evidence type="ECO:0000256" key="1">
    <source>
        <dbReference type="SAM" id="MobiDB-lite"/>
    </source>
</evidence>
<feature type="region of interest" description="Disordered" evidence="1">
    <location>
        <begin position="164"/>
        <end position="206"/>
    </location>
</feature>
<name>A0A6N2RS81_9ACTO</name>
<dbReference type="EMBL" id="CACRSM010000002">
    <property type="protein sequence ID" value="VYS82390.1"/>
    <property type="molecule type" value="Genomic_DNA"/>
</dbReference>
<sequence length="206" mass="22109">MSTLPGPYPVPKDSITPYKVTFDRLMRTLSELQFQADVLAENRAAGAVFDGVPFLLSMDSSERFLSIRAVWDTDFDAEKAGHPLFAAADSWNREKYFPTVYWMSDPSGSLQVCADFAVDTSAGLSDQQLTDHLGAGISTGIDAIRYMQEAATQTLGWVAPEATPYSASPEASAPAESFAQPQPGSPTSTDTEAEERSAHSGAAFGL</sequence>
<dbReference type="InterPro" id="IPR019660">
    <property type="entry name" value="Put_sensory_transdc_reg_YbjN"/>
</dbReference>
<protein>
    <submittedName>
        <fullName evidence="2">Uncharacterized protein</fullName>
    </submittedName>
</protein>